<feature type="transmembrane region" description="Helical" evidence="1">
    <location>
        <begin position="417"/>
        <end position="435"/>
    </location>
</feature>
<feature type="transmembrane region" description="Helical" evidence="1">
    <location>
        <begin position="355"/>
        <end position="374"/>
    </location>
</feature>
<dbReference type="AlphaFoldDB" id="A0A6J7AH24"/>
<feature type="transmembrane region" description="Helical" evidence="1">
    <location>
        <begin position="524"/>
        <end position="544"/>
    </location>
</feature>
<feature type="transmembrane region" description="Helical" evidence="1">
    <location>
        <begin position="214"/>
        <end position="237"/>
    </location>
</feature>
<accession>A0A6J7AH24</accession>
<evidence type="ECO:0000313" key="2">
    <source>
        <dbReference type="EMBL" id="CAB4831860.1"/>
    </source>
</evidence>
<proteinExistence type="predicted"/>
<sequence>MFTLVAITFASLAIALVLGFVPGSIITSAIAGGSKSRGSVALGISIGVGFAVSSIAAAWAFGLLGADNYLVIMIVLTVLSFGLLIVPRFRKSLSVWKEFGRWDSLLLLLPFITAFYSRPYWSGATDLRIMAGSGPDIPQNFMTVLSQRQVGSTWAQGRDNFLAFLGDKNLGEAIYHLYQLPSMQQQAGFDYLIYGTRWGLSIPFAQLLRIDPSFLIVGQGLTLSVGIAALGLIIYSFSRLVFERYSSSFLLLLAVISSAPMMVQVFNGGMAQAWALPGIGLLSIVLLLTLYLKTNNELTPKAFKGLVALSAFGWLANAVTYIDSSMTLAAVFAISAIFIGVFAKRELSFSLIKTLFIGGLIAAVIVAPYTYAAMTTMSIRLKLASGTGFLFNYWPLPSEMLGVINMWTGTAGAPRDPVILLIGFLLSAGFIWVVLRGLRSKNAWDRSVSILGLSILIVCAAVALWAKNTSLSSNYSYVKVATYVGPLFLLIIAERMSQSRLVEQVKEQKRGKNAKRSKNETPQWLRLVTPVVYVTLMVASVVSANSGLIKKQEFSYPSEMTIILNDKAAQAELRNYNYLTTYRAMSNVLGFVGDTHWVGKAPNDILLGTRMNNEMRIICFTGDPVCAPKTPEITGNILNTYGFRIYQSPITTAQYAALKPLDRFYADMDAVGQARFEVPDRFVGGNPLLKPNK</sequence>
<feature type="transmembrane region" description="Helical" evidence="1">
    <location>
        <begin position="40"/>
        <end position="62"/>
    </location>
</feature>
<feature type="transmembrane region" description="Helical" evidence="1">
    <location>
        <begin position="273"/>
        <end position="291"/>
    </location>
</feature>
<keyword evidence="1" id="KW-0812">Transmembrane</keyword>
<feature type="transmembrane region" description="Helical" evidence="1">
    <location>
        <begin position="6"/>
        <end position="28"/>
    </location>
</feature>
<keyword evidence="1" id="KW-1133">Transmembrane helix</keyword>
<feature type="transmembrane region" description="Helical" evidence="1">
    <location>
        <begin position="447"/>
        <end position="465"/>
    </location>
</feature>
<dbReference type="EMBL" id="CAFABF010000070">
    <property type="protein sequence ID" value="CAB4831860.1"/>
    <property type="molecule type" value="Genomic_DNA"/>
</dbReference>
<protein>
    <submittedName>
        <fullName evidence="2">Unannotated protein</fullName>
    </submittedName>
</protein>
<name>A0A6J7AH24_9ZZZZ</name>
<feature type="transmembrane region" description="Helical" evidence="1">
    <location>
        <begin position="99"/>
        <end position="117"/>
    </location>
</feature>
<gene>
    <name evidence="2" type="ORF">UFOPK3167_01105</name>
</gene>
<evidence type="ECO:0000256" key="1">
    <source>
        <dbReference type="SAM" id="Phobius"/>
    </source>
</evidence>
<keyword evidence="1" id="KW-0472">Membrane</keyword>
<organism evidence="2">
    <name type="scientific">freshwater metagenome</name>
    <dbReference type="NCBI Taxonomy" id="449393"/>
    <lineage>
        <taxon>unclassified sequences</taxon>
        <taxon>metagenomes</taxon>
        <taxon>ecological metagenomes</taxon>
    </lineage>
</organism>
<feature type="transmembrane region" description="Helical" evidence="1">
    <location>
        <begin position="477"/>
        <end position="493"/>
    </location>
</feature>
<feature type="transmembrane region" description="Helical" evidence="1">
    <location>
        <begin position="249"/>
        <end position="267"/>
    </location>
</feature>
<feature type="transmembrane region" description="Helical" evidence="1">
    <location>
        <begin position="326"/>
        <end position="343"/>
    </location>
</feature>
<feature type="transmembrane region" description="Helical" evidence="1">
    <location>
        <begin position="68"/>
        <end position="87"/>
    </location>
</feature>
<reference evidence="2" key="1">
    <citation type="submission" date="2020-05" db="EMBL/GenBank/DDBJ databases">
        <authorList>
            <person name="Chiriac C."/>
            <person name="Salcher M."/>
            <person name="Ghai R."/>
            <person name="Kavagutti S V."/>
        </authorList>
    </citation>
    <scope>NUCLEOTIDE SEQUENCE</scope>
</reference>
<feature type="transmembrane region" description="Helical" evidence="1">
    <location>
        <begin position="303"/>
        <end position="320"/>
    </location>
</feature>